<evidence type="ECO:0000256" key="8">
    <source>
        <dbReference type="ARBA" id="ARBA00022777"/>
    </source>
</evidence>
<reference evidence="16" key="1">
    <citation type="submission" date="2018-05" db="EMBL/GenBank/DDBJ databases">
        <title>Complete Genome Sequence of Methylobacterium sp. 17SD2-17.</title>
        <authorList>
            <person name="Srinivasan S."/>
        </authorList>
    </citation>
    <scope>NUCLEOTIDE SEQUENCE [LARGE SCALE GENOMIC DNA]</scope>
    <source>
        <strain evidence="16">17SD2-17</strain>
    </source>
</reference>
<dbReference type="SUPFAM" id="SSF55781">
    <property type="entry name" value="GAF domain-like"/>
    <property type="match status" value="1"/>
</dbReference>
<evidence type="ECO:0000256" key="2">
    <source>
        <dbReference type="ARBA" id="ARBA00004651"/>
    </source>
</evidence>
<evidence type="ECO:0000256" key="7">
    <source>
        <dbReference type="ARBA" id="ARBA00022741"/>
    </source>
</evidence>
<dbReference type="SUPFAM" id="SSF158472">
    <property type="entry name" value="HAMP domain-like"/>
    <property type="match status" value="1"/>
</dbReference>
<dbReference type="EMBL" id="CP029550">
    <property type="protein sequence ID" value="AWN43108.1"/>
    <property type="molecule type" value="Genomic_DNA"/>
</dbReference>
<proteinExistence type="predicted"/>
<comment type="subcellular location">
    <subcellularLocation>
        <location evidence="2">Cell membrane</location>
        <topology evidence="2">Multi-pass membrane protein</topology>
    </subcellularLocation>
</comment>
<keyword evidence="6" id="KW-0808">Transferase</keyword>
<evidence type="ECO:0000313" key="15">
    <source>
        <dbReference type="EMBL" id="AWN43108.1"/>
    </source>
</evidence>
<keyword evidence="8" id="KW-0418">Kinase</keyword>
<organism evidence="15 16">
    <name type="scientific">Methylobacterium durans</name>
    <dbReference type="NCBI Taxonomy" id="2202825"/>
    <lineage>
        <taxon>Bacteria</taxon>
        <taxon>Pseudomonadati</taxon>
        <taxon>Pseudomonadota</taxon>
        <taxon>Alphaproteobacteria</taxon>
        <taxon>Hyphomicrobiales</taxon>
        <taxon>Methylobacteriaceae</taxon>
        <taxon>Methylobacterium</taxon>
    </lineage>
</organism>
<dbReference type="OrthoDB" id="226486at2"/>
<keyword evidence="16" id="KW-1185">Reference proteome</keyword>
<feature type="region of interest" description="Disordered" evidence="12">
    <location>
        <begin position="1"/>
        <end position="34"/>
    </location>
</feature>
<evidence type="ECO:0000256" key="13">
    <source>
        <dbReference type="SAM" id="Phobius"/>
    </source>
</evidence>
<evidence type="ECO:0000313" key="16">
    <source>
        <dbReference type="Proteomes" id="UP000245926"/>
    </source>
</evidence>
<feature type="transmembrane region" description="Helical" evidence="13">
    <location>
        <begin position="68"/>
        <end position="92"/>
    </location>
</feature>
<accession>A0A2U8WBV7</accession>
<evidence type="ECO:0000256" key="5">
    <source>
        <dbReference type="ARBA" id="ARBA00022553"/>
    </source>
</evidence>
<dbReference type="InterPro" id="IPR029016">
    <property type="entry name" value="GAF-like_dom_sf"/>
</dbReference>
<evidence type="ECO:0000256" key="4">
    <source>
        <dbReference type="ARBA" id="ARBA00022475"/>
    </source>
</evidence>
<protein>
    <recommendedName>
        <fullName evidence="3">histidine kinase</fullName>
        <ecNumber evidence="3">2.7.13.3</ecNumber>
    </recommendedName>
</protein>
<feature type="transmembrane region" description="Helical" evidence="13">
    <location>
        <begin position="317"/>
        <end position="336"/>
    </location>
</feature>
<sequence>MLFFARTARADSRGPARGPASGGGGDDRRARTRPAAALRRGRRMSLRARLSARFPDRLPWHRSLFRKYVLTLVSLVALVLSINAGVETWILYRETVRAVARAQGDYAQEAEKAVEAALGEIERQVSWVTRASAITLEQHRDDYELLLQQAPGVLALTFVDAAGHVQVRSGRPGSVAAGEPFPTRPGFAKPEFRDGRSLAALVVAHAWPEQAVTVAEVGLEPLADALPAGTPGSGSYAYLVDTEGRVLGRTAASPVAVGAEVPRADAVGAEAGGFGRSPDGRAVLRTLRPVAALPASLAVEQPLPEALAPIRELLIRLAWLFAFGLVVAICASLVLARRMVVPIRALHAGAEHLAANRFDHRIAIRTGDEFEALADSFNRMADELSGSYGRLEVEIEKRTRDLARSVSELRALEETGRAIVGSLELDAVTAAIAARAAALTGARAALVYLREAGSGRNTLAAAQGFPEAGRDAIAEIAPASLPRADAPRGALPFPTSPRPRGSRAARRPSKRGSPPASSCRSRTPRGPSVSSSPCGRSQERRPRRT</sequence>
<keyword evidence="10" id="KW-0902">Two-component regulatory system</keyword>
<dbReference type="InterPro" id="IPR003660">
    <property type="entry name" value="HAMP_dom"/>
</dbReference>
<dbReference type="GO" id="GO:0005524">
    <property type="term" value="F:ATP binding"/>
    <property type="evidence" value="ECO:0007669"/>
    <property type="project" value="UniProtKB-KW"/>
</dbReference>
<gene>
    <name evidence="15" type="ORF">DK389_24715</name>
</gene>
<dbReference type="AlphaFoldDB" id="A0A2U8WBV7"/>
<dbReference type="EC" id="2.7.13.3" evidence="3"/>
<feature type="compositionally biased region" description="Basic residues" evidence="12">
    <location>
        <begin position="500"/>
        <end position="510"/>
    </location>
</feature>
<keyword evidence="4" id="KW-1003">Cell membrane</keyword>
<evidence type="ECO:0000256" key="11">
    <source>
        <dbReference type="ARBA" id="ARBA00023136"/>
    </source>
</evidence>
<dbReference type="InterPro" id="IPR050398">
    <property type="entry name" value="HssS/ArlS-like"/>
</dbReference>
<keyword evidence="13" id="KW-1133">Transmembrane helix</keyword>
<comment type="catalytic activity">
    <reaction evidence="1">
        <text>ATP + protein L-histidine = ADP + protein N-phospho-L-histidine.</text>
        <dbReference type="EC" id="2.7.13.3"/>
    </reaction>
</comment>
<evidence type="ECO:0000256" key="9">
    <source>
        <dbReference type="ARBA" id="ARBA00022840"/>
    </source>
</evidence>
<dbReference type="SMART" id="SM00304">
    <property type="entry name" value="HAMP"/>
    <property type="match status" value="1"/>
</dbReference>
<keyword evidence="13" id="KW-0812">Transmembrane</keyword>
<dbReference type="PROSITE" id="PS50885">
    <property type="entry name" value="HAMP"/>
    <property type="match status" value="1"/>
</dbReference>
<dbReference type="GO" id="GO:0005886">
    <property type="term" value="C:plasma membrane"/>
    <property type="evidence" value="ECO:0007669"/>
    <property type="project" value="UniProtKB-SubCell"/>
</dbReference>
<feature type="domain" description="HAMP" evidence="14">
    <location>
        <begin position="337"/>
        <end position="389"/>
    </location>
</feature>
<evidence type="ECO:0000256" key="10">
    <source>
        <dbReference type="ARBA" id="ARBA00023012"/>
    </source>
</evidence>
<dbReference type="GO" id="GO:0000155">
    <property type="term" value="F:phosphorelay sensor kinase activity"/>
    <property type="evidence" value="ECO:0007669"/>
    <property type="project" value="TreeGrafter"/>
</dbReference>
<dbReference type="CDD" id="cd18774">
    <property type="entry name" value="PDC2_HK_sensor"/>
    <property type="match status" value="1"/>
</dbReference>
<evidence type="ECO:0000256" key="1">
    <source>
        <dbReference type="ARBA" id="ARBA00000085"/>
    </source>
</evidence>
<keyword evidence="11 13" id="KW-0472">Membrane</keyword>
<evidence type="ECO:0000256" key="6">
    <source>
        <dbReference type="ARBA" id="ARBA00022679"/>
    </source>
</evidence>
<dbReference type="Pfam" id="PF00672">
    <property type="entry name" value="HAMP"/>
    <property type="match status" value="1"/>
</dbReference>
<keyword evidence="5" id="KW-0597">Phosphoprotein</keyword>
<dbReference type="KEGG" id="mets:DK389_24715"/>
<name>A0A2U8WBV7_9HYPH</name>
<evidence type="ECO:0000256" key="12">
    <source>
        <dbReference type="SAM" id="MobiDB-lite"/>
    </source>
</evidence>
<dbReference type="CDD" id="cd06225">
    <property type="entry name" value="HAMP"/>
    <property type="match status" value="1"/>
</dbReference>
<dbReference type="Gene3D" id="3.30.450.40">
    <property type="match status" value="1"/>
</dbReference>
<dbReference type="PANTHER" id="PTHR45528:SF1">
    <property type="entry name" value="SENSOR HISTIDINE KINASE CPXA"/>
    <property type="match status" value="1"/>
</dbReference>
<evidence type="ECO:0000259" key="14">
    <source>
        <dbReference type="PROSITE" id="PS50885"/>
    </source>
</evidence>
<keyword evidence="7" id="KW-0547">Nucleotide-binding</keyword>
<feature type="region of interest" description="Disordered" evidence="12">
    <location>
        <begin position="479"/>
        <end position="545"/>
    </location>
</feature>
<keyword evidence="9" id="KW-0067">ATP-binding</keyword>
<dbReference type="PANTHER" id="PTHR45528">
    <property type="entry name" value="SENSOR HISTIDINE KINASE CPXA"/>
    <property type="match status" value="1"/>
</dbReference>
<dbReference type="Gene3D" id="6.10.340.10">
    <property type="match status" value="1"/>
</dbReference>
<dbReference type="Proteomes" id="UP000245926">
    <property type="component" value="Chromosome"/>
</dbReference>
<evidence type="ECO:0000256" key="3">
    <source>
        <dbReference type="ARBA" id="ARBA00012438"/>
    </source>
</evidence>